<reference evidence="1 2" key="1">
    <citation type="journal article" date="2019" name="Genome Biol. Evol.">
        <title>Insights into the evolution of the New World diploid cottons (Gossypium, subgenus Houzingenia) based on genome sequencing.</title>
        <authorList>
            <person name="Grover C.E."/>
            <person name="Arick M.A. 2nd"/>
            <person name="Thrash A."/>
            <person name="Conover J.L."/>
            <person name="Sanders W.S."/>
            <person name="Peterson D.G."/>
            <person name="Frelichowski J.E."/>
            <person name="Scheffler J.A."/>
            <person name="Scheffler B.E."/>
            <person name="Wendel J.F."/>
        </authorList>
    </citation>
    <scope>NUCLEOTIDE SEQUENCE [LARGE SCALE GENOMIC DNA]</scope>
    <source>
        <strain evidence="1">8</strain>
        <tissue evidence="1">Leaf</tissue>
    </source>
</reference>
<evidence type="ECO:0000313" key="2">
    <source>
        <dbReference type="Proteomes" id="UP000593578"/>
    </source>
</evidence>
<proteinExistence type="predicted"/>
<organism evidence="1 2">
    <name type="scientific">Gossypium raimondii</name>
    <name type="common">Peruvian cotton</name>
    <name type="synonym">Gossypium klotzschianum subsp. raimondii</name>
    <dbReference type="NCBI Taxonomy" id="29730"/>
    <lineage>
        <taxon>Eukaryota</taxon>
        <taxon>Viridiplantae</taxon>
        <taxon>Streptophyta</taxon>
        <taxon>Embryophyta</taxon>
        <taxon>Tracheophyta</taxon>
        <taxon>Spermatophyta</taxon>
        <taxon>Magnoliopsida</taxon>
        <taxon>eudicotyledons</taxon>
        <taxon>Gunneridae</taxon>
        <taxon>Pentapetalae</taxon>
        <taxon>rosids</taxon>
        <taxon>malvids</taxon>
        <taxon>Malvales</taxon>
        <taxon>Malvaceae</taxon>
        <taxon>Malvoideae</taxon>
        <taxon>Gossypium</taxon>
    </lineage>
</organism>
<comment type="caution">
    <text evidence="1">The sequence shown here is derived from an EMBL/GenBank/DDBJ whole genome shotgun (WGS) entry which is preliminary data.</text>
</comment>
<dbReference type="EMBL" id="JABEZZ010000005">
    <property type="protein sequence ID" value="MBA0585842.1"/>
    <property type="molecule type" value="Genomic_DNA"/>
</dbReference>
<protein>
    <submittedName>
        <fullName evidence="1">Uncharacterized protein</fullName>
    </submittedName>
</protein>
<dbReference type="AlphaFoldDB" id="A0A7J8PAB2"/>
<name>A0A7J8PAB2_GOSRA</name>
<dbReference type="Proteomes" id="UP000593578">
    <property type="component" value="Unassembled WGS sequence"/>
</dbReference>
<evidence type="ECO:0000313" key="1">
    <source>
        <dbReference type="EMBL" id="MBA0585842.1"/>
    </source>
</evidence>
<gene>
    <name evidence="1" type="ORF">Gorai_016604</name>
</gene>
<accession>A0A7J8PAB2</accession>
<sequence>MDTSILESVDDGSITLSRDEKSRMRQWGNTLIIGKILTNIFFLS</sequence>